<dbReference type="PANTHER" id="PTHR43133">
    <property type="entry name" value="RNA POLYMERASE ECF-TYPE SIGMA FACTO"/>
    <property type="match status" value="1"/>
</dbReference>
<organism evidence="7 8">
    <name type="scientific">Alicyclobacillus acidoterrestris (strain ATCC 49025 / DSM 3922 / CIP 106132 / NCIMB 13137 / GD3B)</name>
    <dbReference type="NCBI Taxonomy" id="1356854"/>
    <lineage>
        <taxon>Bacteria</taxon>
        <taxon>Bacillati</taxon>
        <taxon>Bacillota</taxon>
        <taxon>Bacilli</taxon>
        <taxon>Bacillales</taxon>
        <taxon>Alicyclobacillaceae</taxon>
        <taxon>Alicyclobacillus</taxon>
    </lineage>
</organism>
<keyword evidence="3 6" id="KW-0731">Sigma factor</keyword>
<accession>T0BKZ8</accession>
<name>T0BKZ8_ALIAG</name>
<protein>
    <recommendedName>
        <fullName evidence="6">RNA polymerase sigma factor</fullName>
    </recommendedName>
</protein>
<dbReference type="Proteomes" id="UP000829401">
    <property type="component" value="Chromosome"/>
</dbReference>
<dbReference type="GO" id="GO:0003677">
    <property type="term" value="F:DNA binding"/>
    <property type="evidence" value="ECO:0007669"/>
    <property type="project" value="UniProtKB-KW"/>
</dbReference>
<dbReference type="InterPro" id="IPR013324">
    <property type="entry name" value="RNA_pol_sigma_r3/r4-like"/>
</dbReference>
<accession>A0A9E7CYP5</accession>
<keyword evidence="5 6" id="KW-0804">Transcription</keyword>
<gene>
    <name evidence="7" type="ORF">K1I37_13860</name>
</gene>
<evidence type="ECO:0000313" key="7">
    <source>
        <dbReference type="EMBL" id="UNO47767.1"/>
    </source>
</evidence>
<evidence type="ECO:0000313" key="8">
    <source>
        <dbReference type="Proteomes" id="UP000829401"/>
    </source>
</evidence>
<dbReference type="OrthoDB" id="2381110at2"/>
<dbReference type="GO" id="GO:0006352">
    <property type="term" value="P:DNA-templated transcription initiation"/>
    <property type="evidence" value="ECO:0007669"/>
    <property type="project" value="InterPro"/>
</dbReference>
<keyword evidence="8" id="KW-1185">Reference proteome</keyword>
<dbReference type="Gene3D" id="1.10.1740.10">
    <property type="match status" value="1"/>
</dbReference>
<dbReference type="Pfam" id="PF04542">
    <property type="entry name" value="Sigma70_r2"/>
    <property type="match status" value="1"/>
</dbReference>
<keyword evidence="2 6" id="KW-0805">Transcription regulation</keyword>
<dbReference type="InterPro" id="IPR000838">
    <property type="entry name" value="RNA_pol_sigma70_ECF_CS"/>
</dbReference>
<dbReference type="SUPFAM" id="SSF88659">
    <property type="entry name" value="Sigma3 and sigma4 domains of RNA polymerase sigma factors"/>
    <property type="match status" value="1"/>
</dbReference>
<dbReference type="InterPro" id="IPR039425">
    <property type="entry name" value="RNA_pol_sigma-70-like"/>
</dbReference>
<dbReference type="STRING" id="1356854.N007_16995"/>
<dbReference type="KEGG" id="aaco:K1I37_13860"/>
<evidence type="ECO:0000256" key="2">
    <source>
        <dbReference type="ARBA" id="ARBA00023015"/>
    </source>
</evidence>
<dbReference type="InterPro" id="IPR007630">
    <property type="entry name" value="RNA_pol_sigma70_r4"/>
</dbReference>
<evidence type="ECO:0000256" key="3">
    <source>
        <dbReference type="ARBA" id="ARBA00023082"/>
    </source>
</evidence>
<dbReference type="CDD" id="cd06171">
    <property type="entry name" value="Sigma70_r4"/>
    <property type="match status" value="1"/>
</dbReference>
<dbReference type="eggNOG" id="COG1595">
    <property type="taxonomic scope" value="Bacteria"/>
</dbReference>
<proteinExistence type="inferred from homology"/>
<dbReference type="InterPro" id="IPR007627">
    <property type="entry name" value="RNA_pol_sigma70_r2"/>
</dbReference>
<dbReference type="InterPro" id="IPR013325">
    <property type="entry name" value="RNA_pol_sigma_r2"/>
</dbReference>
<dbReference type="PANTHER" id="PTHR43133:SF8">
    <property type="entry name" value="RNA POLYMERASE SIGMA FACTOR HI_1459-RELATED"/>
    <property type="match status" value="1"/>
</dbReference>
<comment type="similarity">
    <text evidence="1 6">Belongs to the sigma-70 factor family. ECF subfamily.</text>
</comment>
<dbReference type="Gene3D" id="1.10.10.10">
    <property type="entry name" value="Winged helix-like DNA-binding domain superfamily/Winged helix DNA-binding domain"/>
    <property type="match status" value="1"/>
</dbReference>
<evidence type="ECO:0000256" key="5">
    <source>
        <dbReference type="ARBA" id="ARBA00023163"/>
    </source>
</evidence>
<dbReference type="SUPFAM" id="SSF88946">
    <property type="entry name" value="Sigma2 domain of RNA polymerase sigma factors"/>
    <property type="match status" value="1"/>
</dbReference>
<dbReference type="GO" id="GO:0016987">
    <property type="term" value="F:sigma factor activity"/>
    <property type="evidence" value="ECO:0007669"/>
    <property type="project" value="UniProtKB-KW"/>
</dbReference>
<evidence type="ECO:0000256" key="6">
    <source>
        <dbReference type="RuleBase" id="RU000716"/>
    </source>
</evidence>
<reference evidence="8" key="1">
    <citation type="journal article" date="2022" name="G3 (Bethesda)">
        <title>Unveiling the complete genome sequence of Alicyclobacillus acidoterrestris DSM 3922T, a taint-producing strain.</title>
        <authorList>
            <person name="Leonardo I.C."/>
            <person name="Barreto Crespo M.T."/>
            <person name="Gaspar F.B."/>
        </authorList>
    </citation>
    <scope>NUCLEOTIDE SEQUENCE [LARGE SCALE GENOMIC DNA]</scope>
    <source>
        <strain evidence="8">DSM 3922</strain>
    </source>
</reference>
<dbReference type="AlphaFoldDB" id="T0BKZ8"/>
<dbReference type="RefSeq" id="WP_021298533.1">
    <property type="nucleotide sequence ID" value="NZ_AURB01000194.1"/>
</dbReference>
<sequence length="171" mass="19852">MLRFTLTDVDGINAVEILFREYAQDVYRFALFSTHAHEEAEDIVQDVFIKAIKSWKNFRQEAQPKTWLFVIAKNCIRDSLRKKRITTTGLNRLLPLANSESHSHLESLVEIMDSLKDLSIEERNVLYLRHVEDLQVNEIAEILGISRSKVYRLETKGTNELRRALSFGNGM</sequence>
<dbReference type="InterPro" id="IPR036388">
    <property type="entry name" value="WH-like_DNA-bd_sf"/>
</dbReference>
<keyword evidence="4 6" id="KW-0238">DNA-binding</keyword>
<dbReference type="InterPro" id="IPR014284">
    <property type="entry name" value="RNA_pol_sigma-70_dom"/>
</dbReference>
<dbReference type="EMBL" id="CP080467">
    <property type="protein sequence ID" value="UNO47767.1"/>
    <property type="molecule type" value="Genomic_DNA"/>
</dbReference>
<evidence type="ECO:0000256" key="1">
    <source>
        <dbReference type="ARBA" id="ARBA00010641"/>
    </source>
</evidence>
<dbReference type="PROSITE" id="PS01063">
    <property type="entry name" value="SIGMA70_ECF"/>
    <property type="match status" value="1"/>
</dbReference>
<dbReference type="Pfam" id="PF04545">
    <property type="entry name" value="Sigma70_r4"/>
    <property type="match status" value="1"/>
</dbReference>
<evidence type="ECO:0000256" key="4">
    <source>
        <dbReference type="ARBA" id="ARBA00023125"/>
    </source>
</evidence>
<dbReference type="NCBIfam" id="TIGR02937">
    <property type="entry name" value="sigma70-ECF"/>
    <property type="match status" value="1"/>
</dbReference>